<keyword evidence="2" id="KW-0805">Transcription regulation</keyword>
<feature type="domain" description="HTH lysR-type" evidence="5">
    <location>
        <begin position="1"/>
        <end position="58"/>
    </location>
</feature>
<dbReference type="InterPro" id="IPR036390">
    <property type="entry name" value="WH_DNA-bd_sf"/>
</dbReference>
<dbReference type="InterPro" id="IPR005119">
    <property type="entry name" value="LysR_subst-bd"/>
</dbReference>
<accession>A0ABX8ELQ8</accession>
<organism evidence="6 7">
    <name type="scientific">Nocardioides aquaticus</name>
    <dbReference type="NCBI Taxonomy" id="160826"/>
    <lineage>
        <taxon>Bacteria</taxon>
        <taxon>Bacillati</taxon>
        <taxon>Actinomycetota</taxon>
        <taxon>Actinomycetes</taxon>
        <taxon>Propionibacteriales</taxon>
        <taxon>Nocardioidaceae</taxon>
        <taxon>Nocardioides</taxon>
    </lineage>
</organism>
<dbReference type="PANTHER" id="PTHR30346">
    <property type="entry name" value="TRANSCRIPTIONAL DUAL REGULATOR HCAR-RELATED"/>
    <property type="match status" value="1"/>
</dbReference>
<evidence type="ECO:0000256" key="4">
    <source>
        <dbReference type="ARBA" id="ARBA00023163"/>
    </source>
</evidence>
<keyword evidence="3" id="KW-0238">DNA-binding</keyword>
<dbReference type="PRINTS" id="PR00039">
    <property type="entry name" value="HTHLYSR"/>
</dbReference>
<dbReference type="CDD" id="cd08414">
    <property type="entry name" value="PBP2_LTTR_aromatics_like"/>
    <property type="match status" value="1"/>
</dbReference>
<keyword evidence="4" id="KW-0804">Transcription</keyword>
<dbReference type="Gene3D" id="3.40.190.10">
    <property type="entry name" value="Periplasmic binding protein-like II"/>
    <property type="match status" value="2"/>
</dbReference>
<dbReference type="PANTHER" id="PTHR30346:SF30">
    <property type="entry name" value="SMALL NEUTRAL PROTEASE REGULATORY PROTEIN"/>
    <property type="match status" value="1"/>
</dbReference>
<name>A0ABX8ELQ8_9ACTN</name>
<dbReference type="InterPro" id="IPR036388">
    <property type="entry name" value="WH-like_DNA-bd_sf"/>
</dbReference>
<dbReference type="Pfam" id="PF03466">
    <property type="entry name" value="LysR_substrate"/>
    <property type="match status" value="1"/>
</dbReference>
<evidence type="ECO:0000256" key="1">
    <source>
        <dbReference type="ARBA" id="ARBA00009437"/>
    </source>
</evidence>
<dbReference type="SUPFAM" id="SSF46785">
    <property type="entry name" value="Winged helix' DNA-binding domain"/>
    <property type="match status" value="1"/>
</dbReference>
<dbReference type="InterPro" id="IPR000847">
    <property type="entry name" value="LysR_HTH_N"/>
</dbReference>
<dbReference type="Proteomes" id="UP000679307">
    <property type="component" value="Chromosome"/>
</dbReference>
<dbReference type="RefSeq" id="WP_214056839.1">
    <property type="nucleotide sequence ID" value="NZ_CP075371.1"/>
</dbReference>
<evidence type="ECO:0000259" key="5">
    <source>
        <dbReference type="PROSITE" id="PS50931"/>
    </source>
</evidence>
<dbReference type="SUPFAM" id="SSF53850">
    <property type="entry name" value="Periplasmic binding protein-like II"/>
    <property type="match status" value="1"/>
</dbReference>
<proteinExistence type="inferred from homology"/>
<protein>
    <submittedName>
        <fullName evidence="6">HTH-type transcriptional regulator BenM</fullName>
    </submittedName>
</protein>
<reference evidence="6 7" key="1">
    <citation type="submission" date="2021-05" db="EMBL/GenBank/DDBJ databases">
        <title>Complete genome of Nocardioides aquaticus KCTC 9944T isolated from meromictic and hypersaline Ekho Lake, Antarctica.</title>
        <authorList>
            <person name="Hwang K."/>
            <person name="Kim K.M."/>
            <person name="Choe H."/>
        </authorList>
    </citation>
    <scope>NUCLEOTIDE SEQUENCE [LARGE SCALE GENOMIC DNA]</scope>
    <source>
        <strain evidence="6 7">KCTC 9944</strain>
    </source>
</reference>
<dbReference type="Pfam" id="PF00126">
    <property type="entry name" value="HTH_1"/>
    <property type="match status" value="1"/>
</dbReference>
<evidence type="ECO:0000256" key="3">
    <source>
        <dbReference type="ARBA" id="ARBA00023125"/>
    </source>
</evidence>
<dbReference type="PROSITE" id="PS50931">
    <property type="entry name" value="HTH_LYSR"/>
    <property type="match status" value="1"/>
</dbReference>
<evidence type="ECO:0000256" key="2">
    <source>
        <dbReference type="ARBA" id="ARBA00023015"/>
    </source>
</evidence>
<gene>
    <name evidence="6" type="primary">benM</name>
    <name evidence="6" type="ORF">ENKNEFLB_03875</name>
</gene>
<dbReference type="EMBL" id="CP075371">
    <property type="protein sequence ID" value="QVT81465.1"/>
    <property type="molecule type" value="Genomic_DNA"/>
</dbReference>
<dbReference type="Gene3D" id="1.10.10.10">
    <property type="entry name" value="Winged helix-like DNA-binding domain superfamily/Winged helix DNA-binding domain"/>
    <property type="match status" value="1"/>
</dbReference>
<comment type="similarity">
    <text evidence="1">Belongs to the LysR transcriptional regulatory family.</text>
</comment>
<evidence type="ECO:0000313" key="7">
    <source>
        <dbReference type="Proteomes" id="UP000679307"/>
    </source>
</evidence>
<keyword evidence="7" id="KW-1185">Reference proteome</keyword>
<sequence>MDLRQLRYFAAVVREGSVSRAAATLDMTQPPLSAAVAQLERELGVRLLERHSRGVDATVAGELLAREAVRVLADVDEMAAAVRGIGSGRTGRLAVATTSAVTWEILPNLLVALDHSSPDVDSEVVEADDPEVVDRVRDRRADVGVVYCTRTQHLERLRGRELEVALIHREPVVVVVPGDSPLAAAPTVDLASLGEERWIVPTAHDGFPGLAAHTRQAWQLAGIAPDARQTVDSVSTVVRLVAAGLGIALVPASVRALGPGTGSGLRAVRLATPLAPVEAAVVWRRNERPSPVLGRFLRAALATEEPDRLGPSVARHHVPGEG</sequence>
<evidence type="ECO:0000313" key="6">
    <source>
        <dbReference type="EMBL" id="QVT81465.1"/>
    </source>
</evidence>